<evidence type="ECO:0000256" key="1">
    <source>
        <dbReference type="SAM" id="MobiDB-lite"/>
    </source>
</evidence>
<accession>A0A9X1MDI0</accession>
<feature type="non-terminal residue" evidence="2">
    <location>
        <position position="167"/>
    </location>
</feature>
<comment type="caution">
    <text evidence="2">The sequence shown here is derived from an EMBL/GenBank/DDBJ whole genome shotgun (WGS) entry which is preliminary data.</text>
</comment>
<sequence>MLEMEAAPPLQQPKPSGPGASGAPGARAAYRRAAGPLTGMAPARSLLFHGVRGAAALDASLPASIPQKTGPSVPNSSWLGSESRAAVRSASTHELLDDVVACLRCLQDPDTTDDIPDAWADPELVDLMRVLEELKSAAAAVQARAAASFDASQRRAQSRAGVPAEHL</sequence>
<evidence type="ECO:0000313" key="2">
    <source>
        <dbReference type="EMBL" id="MCC3297586.1"/>
    </source>
</evidence>
<feature type="region of interest" description="Disordered" evidence="1">
    <location>
        <begin position="1"/>
        <end position="28"/>
    </location>
</feature>
<name>A0A9X1MDI0_9MICC</name>
<dbReference type="Proteomes" id="UP001139158">
    <property type="component" value="Unassembled WGS sequence"/>
</dbReference>
<keyword evidence="3" id="KW-1185">Reference proteome</keyword>
<evidence type="ECO:0000313" key="3">
    <source>
        <dbReference type="Proteomes" id="UP001139158"/>
    </source>
</evidence>
<feature type="compositionally biased region" description="Low complexity" evidence="1">
    <location>
        <begin position="17"/>
        <end position="28"/>
    </location>
</feature>
<proteinExistence type="predicted"/>
<protein>
    <submittedName>
        <fullName evidence="2">Uncharacterized protein</fullName>
    </submittedName>
</protein>
<dbReference type="EMBL" id="JAJFZV010000005">
    <property type="protein sequence ID" value="MCC3297586.1"/>
    <property type="molecule type" value="Genomic_DNA"/>
</dbReference>
<gene>
    <name evidence="2" type="ORF">LJ757_07165</name>
</gene>
<dbReference type="AlphaFoldDB" id="A0A9X1MDI0"/>
<reference evidence="2" key="1">
    <citation type="submission" date="2021-10" db="EMBL/GenBank/DDBJ databases">
        <title>Novel species in genus Arthrobacter.</title>
        <authorList>
            <person name="Liu Y."/>
        </authorList>
    </citation>
    <scope>NUCLEOTIDE SEQUENCE</scope>
    <source>
        <strain evidence="2">Zg-Y453</strain>
    </source>
</reference>
<organism evidence="2 3">
    <name type="scientific">Arthrobacter caoxuetaonis</name>
    <dbReference type="NCBI Taxonomy" id="2886935"/>
    <lineage>
        <taxon>Bacteria</taxon>
        <taxon>Bacillati</taxon>
        <taxon>Actinomycetota</taxon>
        <taxon>Actinomycetes</taxon>
        <taxon>Micrococcales</taxon>
        <taxon>Micrococcaceae</taxon>
        <taxon>Arthrobacter</taxon>
    </lineage>
</organism>